<keyword evidence="1" id="KW-1133">Transmembrane helix</keyword>
<evidence type="ECO:0000313" key="2">
    <source>
        <dbReference type="EMBL" id="QSQ26755.1"/>
    </source>
</evidence>
<dbReference type="EMBL" id="CP071090">
    <property type="protein sequence ID" value="QSQ26755.1"/>
    <property type="molecule type" value="Genomic_DNA"/>
</dbReference>
<feature type="transmembrane region" description="Helical" evidence="1">
    <location>
        <begin position="410"/>
        <end position="430"/>
    </location>
</feature>
<keyword evidence="1" id="KW-0472">Membrane</keyword>
<sequence length="531" mass="56118">MNGHLLETMARLELRMRMRRLSSLVALLAVVALGWMMIPDPTGGETLMAVGEARVRYTSSALALGSASLGGLLFGLVGFFLLRGRVGEDLRTGTGGVISATPVGNGQFLLARWLGGVASLGALVAAFMTATMVLHLLRGEGPLQPWLYLYTFGLLLLPNVFFAASCAVLFDSWAPLMGKRGDLLFFILWVALLSLSSQLDASAPEGVGIQVLDFMGVAAGMQRLQAVLHTGQVSLGMSSFDASLPPITLPDLLWTRSTVLARTGCAVLALLPLLPATVLFHRFSPDRVKDRQSRKRRSPLEVINGRLRALTKLVQPLFRLASLLPGPSGQMVAEVALTLTVSPSSIAALLLTLAASLLLPADKLAAVLTASVAFWGILISEVSTRDHQSGTLQLTGAVQGGLPMRYARQLAATFVLGLLFMGTIAVRWAPANPVRACAVVVGIFSLSALASLLGRCTNTPRTFLALFLFGLYVALNATRVPMLDLVGFNGAATAGTVLGTLAFGLSVMVAGAVWNEPSGFGTPGRWLSTRA</sequence>
<feature type="transmembrane region" description="Helical" evidence="1">
    <location>
        <begin position="182"/>
        <end position="199"/>
    </location>
</feature>
<feature type="transmembrane region" description="Helical" evidence="1">
    <location>
        <begin position="259"/>
        <end position="281"/>
    </location>
</feature>
<dbReference type="RefSeq" id="WP_206728297.1">
    <property type="nucleotide sequence ID" value="NZ_CP071090.1"/>
</dbReference>
<feature type="transmembrane region" description="Helical" evidence="1">
    <location>
        <begin position="113"/>
        <end position="135"/>
    </location>
</feature>
<keyword evidence="1" id="KW-0812">Transmembrane</keyword>
<protein>
    <recommendedName>
        <fullName evidence="4">ABC transporter permease</fullName>
    </recommendedName>
</protein>
<evidence type="ECO:0000313" key="3">
    <source>
        <dbReference type="Proteomes" id="UP000662747"/>
    </source>
</evidence>
<feature type="transmembrane region" description="Helical" evidence="1">
    <location>
        <begin position="463"/>
        <end position="482"/>
    </location>
</feature>
<feature type="transmembrane region" description="Helical" evidence="1">
    <location>
        <begin position="147"/>
        <end position="170"/>
    </location>
</feature>
<feature type="transmembrane region" description="Helical" evidence="1">
    <location>
        <begin position="494"/>
        <end position="515"/>
    </location>
</feature>
<name>A0ABX7P8E8_9BACT</name>
<dbReference type="Proteomes" id="UP000662747">
    <property type="component" value="Chromosome"/>
</dbReference>
<gene>
    <name evidence="2" type="ORF">JY651_18300</name>
</gene>
<organism evidence="2 3">
    <name type="scientific">Pyxidicoccus parkwayensis</name>
    <dbReference type="NCBI Taxonomy" id="2813578"/>
    <lineage>
        <taxon>Bacteria</taxon>
        <taxon>Pseudomonadati</taxon>
        <taxon>Myxococcota</taxon>
        <taxon>Myxococcia</taxon>
        <taxon>Myxococcales</taxon>
        <taxon>Cystobacterineae</taxon>
        <taxon>Myxococcaceae</taxon>
        <taxon>Pyxidicoccus</taxon>
    </lineage>
</organism>
<evidence type="ECO:0008006" key="4">
    <source>
        <dbReference type="Google" id="ProtNLM"/>
    </source>
</evidence>
<feature type="transmembrane region" description="Helical" evidence="1">
    <location>
        <begin position="58"/>
        <end position="82"/>
    </location>
</feature>
<evidence type="ECO:0000256" key="1">
    <source>
        <dbReference type="SAM" id="Phobius"/>
    </source>
</evidence>
<proteinExistence type="predicted"/>
<accession>A0ABX7P8E8</accession>
<feature type="transmembrane region" description="Helical" evidence="1">
    <location>
        <begin position="436"/>
        <end position="456"/>
    </location>
</feature>
<keyword evidence="3" id="KW-1185">Reference proteome</keyword>
<reference evidence="2 3" key="1">
    <citation type="submission" date="2021-02" db="EMBL/GenBank/DDBJ databases">
        <title>De Novo genome assembly of isolated myxobacteria.</title>
        <authorList>
            <person name="Stevens D.C."/>
        </authorList>
    </citation>
    <scope>NUCLEOTIDE SEQUENCE [LARGE SCALE GENOMIC DNA]</scope>
    <source>
        <strain evidence="3">SCPEA02</strain>
    </source>
</reference>
<feature type="transmembrane region" description="Helical" evidence="1">
    <location>
        <begin position="21"/>
        <end position="38"/>
    </location>
</feature>